<evidence type="ECO:0000313" key="2">
    <source>
        <dbReference type="Proteomes" id="UP000224567"/>
    </source>
</evidence>
<dbReference type="STRING" id="33114.A0A2G2WBV3"/>
<reference evidence="2" key="2">
    <citation type="journal article" date="2017" name="J. Anim. Genet.">
        <title>Multiple reference genome sequences of hot pepper reveal the massive evolution of plant disease resistance genes by retroduplication.</title>
        <authorList>
            <person name="Kim S."/>
            <person name="Park J."/>
            <person name="Yeom S.-I."/>
            <person name="Kim Y.-M."/>
            <person name="Seo E."/>
            <person name="Kim K.-T."/>
            <person name="Kim M.-S."/>
            <person name="Lee J.M."/>
            <person name="Cheong K."/>
            <person name="Shin H.-S."/>
            <person name="Kim S.-B."/>
            <person name="Han K."/>
            <person name="Lee J."/>
            <person name="Park M."/>
            <person name="Lee H.-A."/>
            <person name="Lee H.-Y."/>
            <person name="Lee Y."/>
            <person name="Oh S."/>
            <person name="Lee J.H."/>
            <person name="Choi E."/>
            <person name="Choi E."/>
            <person name="Lee S.E."/>
            <person name="Jeon J."/>
            <person name="Kim H."/>
            <person name="Choi G."/>
            <person name="Song H."/>
            <person name="Lee J."/>
            <person name="Lee S.-C."/>
            <person name="Kwon J.-K."/>
            <person name="Lee H.-Y."/>
            <person name="Koo N."/>
            <person name="Hong Y."/>
            <person name="Kim R.W."/>
            <person name="Kang W.-H."/>
            <person name="Huh J.H."/>
            <person name="Kang B.-C."/>
            <person name="Yang T.-J."/>
            <person name="Lee Y.-H."/>
            <person name="Bennetzen J.L."/>
            <person name="Choi D."/>
        </authorList>
    </citation>
    <scope>NUCLEOTIDE SEQUENCE [LARGE SCALE GENOMIC DNA]</scope>
    <source>
        <strain evidence="2">cv. PBC81</strain>
    </source>
</reference>
<dbReference type="Proteomes" id="UP000224567">
    <property type="component" value="Unassembled WGS sequence"/>
</dbReference>
<gene>
    <name evidence="1" type="ORF">CQW23_16771</name>
</gene>
<organism evidence="1 2">
    <name type="scientific">Capsicum baccatum</name>
    <name type="common">Peruvian pepper</name>
    <dbReference type="NCBI Taxonomy" id="33114"/>
    <lineage>
        <taxon>Eukaryota</taxon>
        <taxon>Viridiplantae</taxon>
        <taxon>Streptophyta</taxon>
        <taxon>Embryophyta</taxon>
        <taxon>Tracheophyta</taxon>
        <taxon>Spermatophyta</taxon>
        <taxon>Magnoliopsida</taxon>
        <taxon>eudicotyledons</taxon>
        <taxon>Gunneridae</taxon>
        <taxon>Pentapetalae</taxon>
        <taxon>asterids</taxon>
        <taxon>lamiids</taxon>
        <taxon>Solanales</taxon>
        <taxon>Solanaceae</taxon>
        <taxon>Solanoideae</taxon>
        <taxon>Capsiceae</taxon>
        <taxon>Capsicum</taxon>
    </lineage>
</organism>
<dbReference type="PANTHER" id="PTHR33233:SF14">
    <property type="entry name" value="ENDONUCLEASE_EXONUCLEASE_PHOSPHATASE"/>
    <property type="match status" value="1"/>
</dbReference>
<evidence type="ECO:0000313" key="1">
    <source>
        <dbReference type="EMBL" id="PHT42746.1"/>
    </source>
</evidence>
<dbReference type="PANTHER" id="PTHR33233">
    <property type="entry name" value="ENDONUCLEASE/EXONUCLEASE/PHOSPHATASE"/>
    <property type="match status" value="1"/>
</dbReference>
<sequence length="312" mass="34103">METDDTPAAEISISPERLQAFSEALGRHRNLQHVEQILVADVESGVNSGATVPYLKEEIEKLLQVRGVNIGPRRTLTGMEMGLRPSGAGVNSAKKLGLTKLEGDIVSSVKGICDKTSDDGEETHEEVTLTSPTWPSLAEGARGMNLSFVEPVIIEGERVAQIYSDEIAIEIPKWKKVVILYVVGDSSSMGAITSELLDTAGLADKAQMSKGVSNPTNIPIYPDEGGLYETLGDSTKDIRITRVVHVREQFVHGIVSAYETNKQFYFTVVYGKHTITDRRPLWESLKHLAVGIDIPWALTGQGDFNAMLHTED</sequence>
<proteinExistence type="predicted"/>
<reference evidence="1 2" key="1">
    <citation type="journal article" date="2017" name="Genome Biol.">
        <title>New reference genome sequences of hot pepper reveal the massive evolution of plant disease-resistance genes by retroduplication.</title>
        <authorList>
            <person name="Kim S."/>
            <person name="Park J."/>
            <person name="Yeom S.I."/>
            <person name="Kim Y.M."/>
            <person name="Seo E."/>
            <person name="Kim K.T."/>
            <person name="Kim M.S."/>
            <person name="Lee J.M."/>
            <person name="Cheong K."/>
            <person name="Shin H.S."/>
            <person name="Kim S.B."/>
            <person name="Han K."/>
            <person name="Lee J."/>
            <person name="Park M."/>
            <person name="Lee H.A."/>
            <person name="Lee H.Y."/>
            <person name="Lee Y."/>
            <person name="Oh S."/>
            <person name="Lee J.H."/>
            <person name="Choi E."/>
            <person name="Choi E."/>
            <person name="Lee S.E."/>
            <person name="Jeon J."/>
            <person name="Kim H."/>
            <person name="Choi G."/>
            <person name="Song H."/>
            <person name="Lee J."/>
            <person name="Lee S.C."/>
            <person name="Kwon J.K."/>
            <person name="Lee H.Y."/>
            <person name="Koo N."/>
            <person name="Hong Y."/>
            <person name="Kim R.W."/>
            <person name="Kang W.H."/>
            <person name="Huh J.H."/>
            <person name="Kang B.C."/>
            <person name="Yang T.J."/>
            <person name="Lee Y.H."/>
            <person name="Bennetzen J.L."/>
            <person name="Choi D."/>
        </authorList>
    </citation>
    <scope>NUCLEOTIDE SEQUENCE [LARGE SCALE GENOMIC DNA]</scope>
    <source>
        <strain evidence="2">cv. PBC81</strain>
    </source>
</reference>
<dbReference type="OrthoDB" id="1739952at2759"/>
<protein>
    <submittedName>
        <fullName evidence="1">Uncharacterized protein</fullName>
    </submittedName>
</protein>
<dbReference type="AlphaFoldDB" id="A0A2G2WBV3"/>
<keyword evidence="2" id="KW-1185">Reference proteome</keyword>
<comment type="caution">
    <text evidence="1">The sequence shown here is derived from an EMBL/GenBank/DDBJ whole genome shotgun (WGS) entry which is preliminary data.</text>
</comment>
<dbReference type="EMBL" id="MLFT02000007">
    <property type="protein sequence ID" value="PHT42746.1"/>
    <property type="molecule type" value="Genomic_DNA"/>
</dbReference>
<accession>A0A2G2WBV3</accession>
<name>A0A2G2WBV3_CAPBA</name>